<dbReference type="Pfam" id="PF07310">
    <property type="entry name" value="PAS_5"/>
    <property type="match status" value="1"/>
</dbReference>
<keyword evidence="2" id="KW-1185">Reference proteome</keyword>
<dbReference type="EMBL" id="CP049056">
    <property type="protein sequence ID" value="QIE54130.1"/>
    <property type="molecule type" value="Genomic_DNA"/>
</dbReference>
<gene>
    <name evidence="1" type="ORF">G5B40_00910</name>
</gene>
<evidence type="ECO:0000313" key="1">
    <source>
        <dbReference type="EMBL" id="QIE54130.1"/>
    </source>
</evidence>
<organism evidence="1 2">
    <name type="scientific">Pikeienuella piscinae</name>
    <dbReference type="NCBI Taxonomy" id="2748098"/>
    <lineage>
        <taxon>Bacteria</taxon>
        <taxon>Pseudomonadati</taxon>
        <taxon>Pseudomonadota</taxon>
        <taxon>Alphaproteobacteria</taxon>
        <taxon>Rhodobacterales</taxon>
        <taxon>Paracoccaceae</taxon>
        <taxon>Pikeienuella</taxon>
    </lineage>
</organism>
<sequence length="242" mass="25872">MRYDSFKYGEICIRLGPGPAMNAADMEHAGTRALHAFWTALRGARPAPYLAEVTNAALGRALCERAFVLESLGPGDLRIRRAGSALFELFGMELRGMRPDTLMVAESRASFLTLAEKTLESGEVAVARAVAAPPADAPAAEPIELELILAPLRNDFGRVDRLLGAAHVIGSPDVARTVRRCRLLRTSRIAGDGPPLTRAEPLPGFAEGAAPFHHDRPALKGVAGGGTGNGARRRDHLRIVKD</sequence>
<dbReference type="InterPro" id="IPR009922">
    <property type="entry name" value="DUF1457"/>
</dbReference>
<dbReference type="AlphaFoldDB" id="A0A7L5BSF8"/>
<accession>A0A7L5BSF8</accession>
<protein>
    <submittedName>
        <fullName evidence="1">PAS domain-containing protein</fullName>
    </submittedName>
</protein>
<name>A0A7L5BSF8_9RHOB</name>
<dbReference type="Proteomes" id="UP000503336">
    <property type="component" value="Chromosome"/>
</dbReference>
<evidence type="ECO:0000313" key="2">
    <source>
        <dbReference type="Proteomes" id="UP000503336"/>
    </source>
</evidence>
<dbReference type="RefSeq" id="WP_165093880.1">
    <property type="nucleotide sequence ID" value="NZ_CP049056.1"/>
</dbReference>
<reference evidence="1 2" key="1">
    <citation type="submission" date="2020-02" db="EMBL/GenBank/DDBJ databases">
        <title>complete genome sequence of Rhodobacteraceae bacterium.</title>
        <authorList>
            <person name="Park J."/>
            <person name="Kim Y.-S."/>
            <person name="Kim K.-H."/>
        </authorList>
    </citation>
    <scope>NUCLEOTIDE SEQUENCE [LARGE SCALE GENOMIC DNA]</scope>
    <source>
        <strain evidence="1 2">RR4-56</strain>
    </source>
</reference>
<proteinExistence type="predicted"/>
<dbReference type="KEGG" id="hdh:G5B40_00910"/>